<comment type="caution">
    <text evidence="3">The sequence shown here is derived from an EMBL/GenBank/DDBJ whole genome shotgun (WGS) entry which is preliminary data.</text>
</comment>
<dbReference type="PANTHER" id="PTHR23106:SF24">
    <property type="entry name" value="ANGIOGENIC FACTOR WITH G PATCH AND FHA DOMAINS 1"/>
    <property type="match status" value="1"/>
</dbReference>
<name>A0A511KJC0_RHOTO</name>
<evidence type="ECO:0000313" key="4">
    <source>
        <dbReference type="Proteomes" id="UP000321518"/>
    </source>
</evidence>
<dbReference type="PROSITE" id="PS50006">
    <property type="entry name" value="FHA_DOMAIN"/>
    <property type="match status" value="1"/>
</dbReference>
<feature type="compositionally biased region" description="Low complexity" evidence="1">
    <location>
        <begin position="253"/>
        <end position="266"/>
    </location>
</feature>
<feature type="compositionally biased region" description="Low complexity" evidence="1">
    <location>
        <begin position="288"/>
        <end position="318"/>
    </location>
</feature>
<feature type="region of interest" description="Disordered" evidence="1">
    <location>
        <begin position="40"/>
        <end position="103"/>
    </location>
</feature>
<dbReference type="SUPFAM" id="SSF49879">
    <property type="entry name" value="SMAD/FHA domain"/>
    <property type="match status" value="1"/>
</dbReference>
<reference evidence="3 4" key="1">
    <citation type="submission" date="2019-07" db="EMBL/GenBank/DDBJ databases">
        <title>Rhodotorula toruloides NBRC10032 genome sequencing.</title>
        <authorList>
            <person name="Shida Y."/>
            <person name="Takaku H."/>
            <person name="Ogasawara W."/>
            <person name="Mori K."/>
        </authorList>
    </citation>
    <scope>NUCLEOTIDE SEQUENCE [LARGE SCALE GENOMIC DNA]</scope>
    <source>
        <strain evidence="3 4">NBRC10032</strain>
    </source>
</reference>
<organism evidence="3 4">
    <name type="scientific">Rhodotorula toruloides</name>
    <name type="common">Yeast</name>
    <name type="synonym">Rhodosporidium toruloides</name>
    <dbReference type="NCBI Taxonomy" id="5286"/>
    <lineage>
        <taxon>Eukaryota</taxon>
        <taxon>Fungi</taxon>
        <taxon>Dikarya</taxon>
        <taxon>Basidiomycota</taxon>
        <taxon>Pucciniomycotina</taxon>
        <taxon>Microbotryomycetes</taxon>
        <taxon>Sporidiobolales</taxon>
        <taxon>Sporidiobolaceae</taxon>
        <taxon>Rhodotorula</taxon>
    </lineage>
</organism>
<dbReference type="AlphaFoldDB" id="A0A511KJC0"/>
<dbReference type="Proteomes" id="UP000321518">
    <property type="component" value="Unassembled WGS sequence"/>
</dbReference>
<dbReference type="InterPro" id="IPR008984">
    <property type="entry name" value="SMAD_FHA_dom_sf"/>
</dbReference>
<feature type="domain" description="FHA" evidence="2">
    <location>
        <begin position="137"/>
        <end position="195"/>
    </location>
</feature>
<feature type="region of interest" description="Disordered" evidence="1">
    <location>
        <begin position="446"/>
        <end position="480"/>
    </location>
</feature>
<dbReference type="Gene3D" id="2.60.200.20">
    <property type="match status" value="1"/>
</dbReference>
<dbReference type="Pfam" id="PF00498">
    <property type="entry name" value="FHA"/>
    <property type="match status" value="1"/>
</dbReference>
<dbReference type="OrthoDB" id="21470at2759"/>
<evidence type="ECO:0000313" key="3">
    <source>
        <dbReference type="EMBL" id="GEM10481.1"/>
    </source>
</evidence>
<feature type="compositionally biased region" description="Basic and acidic residues" evidence="1">
    <location>
        <begin position="272"/>
        <end position="284"/>
    </location>
</feature>
<feature type="region of interest" description="Disordered" evidence="1">
    <location>
        <begin position="365"/>
        <end position="415"/>
    </location>
</feature>
<feature type="compositionally biased region" description="Basic and acidic residues" evidence="1">
    <location>
        <begin position="460"/>
        <end position="474"/>
    </location>
</feature>
<dbReference type="PANTHER" id="PTHR23106">
    <property type="entry name" value="ANGIOGENIC FACTOR WITH G PATCH AND FHA DOMAINS 1"/>
    <property type="match status" value="1"/>
</dbReference>
<evidence type="ECO:0000256" key="1">
    <source>
        <dbReference type="SAM" id="MobiDB-lite"/>
    </source>
</evidence>
<accession>A0A511KJC0</accession>
<feature type="region of interest" description="Disordered" evidence="1">
    <location>
        <begin position="1"/>
        <end position="21"/>
    </location>
</feature>
<dbReference type="InterPro" id="IPR000253">
    <property type="entry name" value="FHA_dom"/>
</dbReference>
<proteinExistence type="predicted"/>
<dbReference type="SMART" id="SM00240">
    <property type="entry name" value="FHA"/>
    <property type="match status" value="1"/>
</dbReference>
<feature type="compositionally biased region" description="Low complexity" evidence="1">
    <location>
        <begin position="365"/>
        <end position="375"/>
    </location>
</feature>
<sequence length="480" mass="50931">MLPYDGEEQANAAPSTSDWTWDPRFSLYFNLKTKQWAKPLPNGEWEYAGGTEQEQADGADSGQESKDEDKNGSTGPFPVPKEQAWPGNGTDDEEEEANKPDPFAKAPLLRLVVSKRPDPSVLPPAQAVASLDPSKPVSIGRDKSFERRIRLRELAVSKVHATLFWALDPETEDGGYWAIVDNGSTHGTFVSSDRSGQEIRLSEPKVASVPQRLHHFDTIRTGSTTFSVHIHPTFACSTCAVASDSSNLIPLVSAPSDSSSGASPAPNNYMSKTKEQKEQERREQMAGLKAKLLKPASAAKMTGRAPDFAASTASDAPPASKPKKMAFVDRAAARRQRDAGASLPPTRKPALNPFFAVPGASTVATAASSTASAAKPTPPPSPFATDSKGAQLLSKLGGTGAGASPSNGSTNGGLGTLIEARTYAAEREARPGLGSRELVVGVEKVANSSSGAGGASDGNGMKRDWRDVGRERSYKRFRQV</sequence>
<evidence type="ECO:0000259" key="2">
    <source>
        <dbReference type="PROSITE" id="PS50006"/>
    </source>
</evidence>
<protein>
    <submittedName>
        <fullName evidence="3">Forkhead-associated (FHA) domain containing protein</fullName>
    </submittedName>
</protein>
<feature type="region of interest" description="Disordered" evidence="1">
    <location>
        <begin position="253"/>
        <end position="350"/>
    </location>
</feature>
<dbReference type="EMBL" id="BJWK01000011">
    <property type="protein sequence ID" value="GEM10481.1"/>
    <property type="molecule type" value="Genomic_DNA"/>
</dbReference>
<gene>
    <name evidence="3" type="ORF">Rt10032_c11g4498</name>
</gene>
<dbReference type="InterPro" id="IPR053027">
    <property type="entry name" value="AGGF1"/>
</dbReference>